<keyword evidence="6 9" id="KW-0805">Transcription regulation</keyword>
<feature type="domain" description="PHD-type" evidence="10">
    <location>
        <begin position="213"/>
        <end position="265"/>
    </location>
</feature>
<keyword evidence="5 9" id="KW-0862">Zinc</keyword>
<comment type="similarity">
    <text evidence="2 9">Belongs to the Alfin family.</text>
</comment>
<dbReference type="GO" id="GO:0003712">
    <property type="term" value="F:transcription coregulator activity"/>
    <property type="evidence" value="ECO:0000318"/>
    <property type="project" value="GO_Central"/>
</dbReference>
<dbReference type="PANTHER" id="PTHR12321:SF154">
    <property type="entry name" value="PHD FINGER PROTEIN ALFIN-LIKE"/>
    <property type="match status" value="1"/>
</dbReference>
<evidence type="ECO:0000256" key="5">
    <source>
        <dbReference type="ARBA" id="ARBA00022833"/>
    </source>
</evidence>
<evidence type="ECO:0000313" key="12">
    <source>
        <dbReference type="Proteomes" id="UP000000768"/>
    </source>
</evidence>
<dbReference type="InterPro" id="IPR019787">
    <property type="entry name" value="Znf_PHD-finger"/>
</dbReference>
<dbReference type="PROSITE" id="PS01359">
    <property type="entry name" value="ZF_PHD_1"/>
    <property type="match status" value="1"/>
</dbReference>
<keyword evidence="3 9" id="KW-0479">Metal-binding</keyword>
<evidence type="ECO:0000256" key="9">
    <source>
        <dbReference type="RuleBase" id="RU369089"/>
    </source>
</evidence>
<dbReference type="OMA" id="ECISERT"/>
<dbReference type="GO" id="GO:0006325">
    <property type="term" value="P:chromatin organization"/>
    <property type="evidence" value="ECO:0007669"/>
    <property type="project" value="UniProtKB-UniRule"/>
</dbReference>
<dbReference type="InterPro" id="IPR013083">
    <property type="entry name" value="Znf_RING/FYVE/PHD"/>
</dbReference>
<dbReference type="InterPro" id="IPR001965">
    <property type="entry name" value="Znf_PHD"/>
</dbReference>
<dbReference type="Gramene" id="KXG24231">
    <property type="protein sequence ID" value="KXG24231"/>
    <property type="gene ID" value="SORBI_3007G011900"/>
</dbReference>
<evidence type="ECO:0000256" key="1">
    <source>
        <dbReference type="ARBA" id="ARBA00002232"/>
    </source>
</evidence>
<evidence type="ECO:0000256" key="4">
    <source>
        <dbReference type="ARBA" id="ARBA00022771"/>
    </source>
</evidence>
<reference evidence="11 12" key="1">
    <citation type="journal article" date="2009" name="Nature">
        <title>The Sorghum bicolor genome and the diversification of grasses.</title>
        <authorList>
            <person name="Paterson A.H."/>
            <person name="Bowers J.E."/>
            <person name="Bruggmann R."/>
            <person name="Dubchak I."/>
            <person name="Grimwood J."/>
            <person name="Gundlach H."/>
            <person name="Haberer G."/>
            <person name="Hellsten U."/>
            <person name="Mitros T."/>
            <person name="Poliakov A."/>
            <person name="Schmutz J."/>
            <person name="Spannagl M."/>
            <person name="Tang H."/>
            <person name="Wang X."/>
            <person name="Wicker T."/>
            <person name="Bharti A.K."/>
            <person name="Chapman J."/>
            <person name="Feltus F.A."/>
            <person name="Gowik U."/>
            <person name="Grigoriev I.V."/>
            <person name="Lyons E."/>
            <person name="Maher C.A."/>
            <person name="Martis M."/>
            <person name="Narechania A."/>
            <person name="Otillar R.P."/>
            <person name="Penning B.W."/>
            <person name="Salamov A.A."/>
            <person name="Wang Y."/>
            <person name="Zhang L."/>
            <person name="Carpita N.C."/>
            <person name="Freeling M."/>
            <person name="Gingle A.R."/>
            <person name="Hash C.T."/>
            <person name="Keller B."/>
            <person name="Klein P."/>
            <person name="Kresovich S."/>
            <person name="McCann M.C."/>
            <person name="Ming R."/>
            <person name="Peterson D.G."/>
            <person name="Mehboob-ur-Rahman"/>
            <person name="Ware D."/>
            <person name="Westhoff P."/>
            <person name="Mayer K.F."/>
            <person name="Messing J."/>
            <person name="Rokhsar D.S."/>
        </authorList>
    </citation>
    <scope>NUCLEOTIDE SEQUENCE [LARGE SCALE GENOMIC DNA]</scope>
    <source>
        <strain evidence="12">cv. BTx623</strain>
    </source>
</reference>
<dbReference type="PROSITE" id="PS50016">
    <property type="entry name" value="ZF_PHD_2"/>
    <property type="match status" value="1"/>
</dbReference>
<dbReference type="InterPro" id="IPR011011">
    <property type="entry name" value="Znf_FYVE_PHD"/>
</dbReference>
<comment type="subunit">
    <text evidence="9">Interacts with H3K4me3 and to a lesser extent with H3K4me2.</text>
</comment>
<comment type="domain">
    <text evidence="9">The PHD-type zinc finger mediates the binding to H3K4me3.</text>
</comment>
<comment type="function">
    <text evidence="1 9">Histone-binding component that specifically recognizes H3 tails trimethylated on 'Lys-4' (H3K4me3), which mark transcription start sites of virtually all active genes.</text>
</comment>
<dbReference type="Proteomes" id="UP000000768">
    <property type="component" value="Chromosome 7"/>
</dbReference>
<keyword evidence="4 8" id="KW-0863">Zinc-finger</keyword>
<dbReference type="SUPFAM" id="SSF57903">
    <property type="entry name" value="FYVE/PHD zinc finger"/>
    <property type="match status" value="1"/>
</dbReference>
<sequence length="270" mass="30932">MDSTPPSLTITRIRSLPMRSQLAMNVPMEEVQTLPQTLSPLARSTPSYTAGKIFLDFTYRHLGLIRAVTEALPLYNHTEKEGFFGKHDQGAHSLYLYGNIDGSWELRQSKPNELLGINLVRGNLKHTKWLEHIAMHGDAWLINISFSLSQHMKAKEREVLFNMINSFPTVHETFLASETYHRMCQLEEKAKLCGTVIEKNYEPESEDEALSDPAVCSVCDGHYHTSAFWICCDICNQWYHGKCVKITTKKAKRIKHFECPECFNDRTGHN</sequence>
<dbReference type="InterPro" id="IPR019786">
    <property type="entry name" value="Zinc_finger_PHD-type_CS"/>
</dbReference>
<protein>
    <recommendedName>
        <fullName evidence="9">PHD finger protein ALFIN-LIKE</fullName>
    </recommendedName>
</protein>
<dbReference type="GO" id="GO:0006355">
    <property type="term" value="P:regulation of DNA-templated transcription"/>
    <property type="evidence" value="ECO:0007669"/>
    <property type="project" value="UniProtKB-UniRule"/>
</dbReference>
<keyword evidence="12" id="KW-1185">Reference proteome</keyword>
<dbReference type="STRING" id="4558.A0A1B6PEV8"/>
<dbReference type="Pfam" id="PF12165">
    <property type="entry name" value="Alfin"/>
    <property type="match status" value="1"/>
</dbReference>
<dbReference type="InParanoid" id="A0A1B6PEV8"/>
<evidence type="ECO:0000256" key="3">
    <source>
        <dbReference type="ARBA" id="ARBA00022723"/>
    </source>
</evidence>
<evidence type="ECO:0000259" key="10">
    <source>
        <dbReference type="PROSITE" id="PS50016"/>
    </source>
</evidence>
<dbReference type="InterPro" id="IPR021998">
    <property type="entry name" value="Alfin_N"/>
</dbReference>
<dbReference type="Pfam" id="PF00628">
    <property type="entry name" value="PHD"/>
    <property type="match status" value="1"/>
</dbReference>
<dbReference type="SMART" id="SM00249">
    <property type="entry name" value="PHD"/>
    <property type="match status" value="1"/>
</dbReference>
<organism evidence="11 12">
    <name type="scientific">Sorghum bicolor</name>
    <name type="common">Sorghum</name>
    <name type="synonym">Sorghum vulgare</name>
    <dbReference type="NCBI Taxonomy" id="4558"/>
    <lineage>
        <taxon>Eukaryota</taxon>
        <taxon>Viridiplantae</taxon>
        <taxon>Streptophyta</taxon>
        <taxon>Embryophyta</taxon>
        <taxon>Tracheophyta</taxon>
        <taxon>Spermatophyta</taxon>
        <taxon>Magnoliopsida</taxon>
        <taxon>Liliopsida</taxon>
        <taxon>Poales</taxon>
        <taxon>Poaceae</taxon>
        <taxon>PACMAD clade</taxon>
        <taxon>Panicoideae</taxon>
        <taxon>Andropogonodae</taxon>
        <taxon>Andropogoneae</taxon>
        <taxon>Sorghinae</taxon>
        <taxon>Sorghum</taxon>
    </lineage>
</organism>
<evidence type="ECO:0000313" key="11">
    <source>
        <dbReference type="EMBL" id="KXG24231.1"/>
    </source>
</evidence>
<dbReference type="AlphaFoldDB" id="A0A1B6PEV8"/>
<accession>A0A1B6PEV8</accession>
<dbReference type="GO" id="GO:0008270">
    <property type="term" value="F:zinc ion binding"/>
    <property type="evidence" value="ECO:0007669"/>
    <property type="project" value="UniProtKB-KW"/>
</dbReference>
<name>A0A1B6PEV8_SORBI</name>
<keyword evidence="9" id="KW-0156">Chromatin regulator</keyword>
<dbReference type="EMBL" id="CM000766">
    <property type="protein sequence ID" value="KXG24231.1"/>
    <property type="molecule type" value="Genomic_DNA"/>
</dbReference>
<dbReference type="Gene3D" id="3.30.40.10">
    <property type="entry name" value="Zinc/RING finger domain, C3HC4 (zinc finger)"/>
    <property type="match status" value="1"/>
</dbReference>
<evidence type="ECO:0000256" key="8">
    <source>
        <dbReference type="PROSITE-ProRule" id="PRU00146"/>
    </source>
</evidence>
<dbReference type="InterPro" id="IPR045104">
    <property type="entry name" value="Alfin"/>
</dbReference>
<proteinExistence type="inferred from homology"/>
<evidence type="ECO:0000256" key="7">
    <source>
        <dbReference type="ARBA" id="ARBA00023163"/>
    </source>
</evidence>
<evidence type="ECO:0000256" key="6">
    <source>
        <dbReference type="ARBA" id="ARBA00023015"/>
    </source>
</evidence>
<dbReference type="GO" id="GO:0000976">
    <property type="term" value="F:transcription cis-regulatory region binding"/>
    <property type="evidence" value="ECO:0000318"/>
    <property type="project" value="GO_Central"/>
</dbReference>
<dbReference type="PANTHER" id="PTHR12321">
    <property type="entry name" value="CPG BINDING PROTEIN"/>
    <property type="match status" value="1"/>
</dbReference>
<dbReference type="GO" id="GO:0042393">
    <property type="term" value="F:histone binding"/>
    <property type="evidence" value="ECO:0007669"/>
    <property type="project" value="UniProtKB-UniRule"/>
</dbReference>
<gene>
    <name evidence="11" type="ORF">SORBI_3007G011900</name>
</gene>
<comment type="subcellular location">
    <subcellularLocation>
        <location evidence="9">Nucleus</location>
    </subcellularLocation>
</comment>
<keyword evidence="7 9" id="KW-0804">Transcription</keyword>
<dbReference type="GO" id="GO:0005634">
    <property type="term" value="C:nucleus"/>
    <property type="evidence" value="ECO:0000318"/>
    <property type="project" value="GO_Central"/>
</dbReference>
<reference evidence="12" key="2">
    <citation type="journal article" date="2018" name="Plant J.">
        <title>The Sorghum bicolor reference genome: improved assembly, gene annotations, a transcriptome atlas, and signatures of genome organization.</title>
        <authorList>
            <person name="McCormick R.F."/>
            <person name="Truong S.K."/>
            <person name="Sreedasyam A."/>
            <person name="Jenkins J."/>
            <person name="Shu S."/>
            <person name="Sims D."/>
            <person name="Kennedy M."/>
            <person name="Amirebrahimi M."/>
            <person name="Weers B.D."/>
            <person name="McKinley B."/>
            <person name="Mattison A."/>
            <person name="Morishige D.T."/>
            <person name="Grimwood J."/>
            <person name="Schmutz J."/>
            <person name="Mullet J.E."/>
        </authorList>
    </citation>
    <scope>NUCLEOTIDE SEQUENCE [LARGE SCALE GENOMIC DNA]</scope>
    <source>
        <strain evidence="12">cv. BTx623</strain>
    </source>
</reference>
<keyword evidence="9" id="KW-0539">Nucleus</keyword>
<evidence type="ECO:0000256" key="2">
    <source>
        <dbReference type="ARBA" id="ARBA00010445"/>
    </source>
</evidence>